<organism evidence="1 2">
    <name type="scientific">Biomphalaria pfeifferi</name>
    <name type="common">Bloodfluke planorb</name>
    <name type="synonym">Freshwater snail</name>
    <dbReference type="NCBI Taxonomy" id="112525"/>
    <lineage>
        <taxon>Eukaryota</taxon>
        <taxon>Metazoa</taxon>
        <taxon>Spiralia</taxon>
        <taxon>Lophotrochozoa</taxon>
        <taxon>Mollusca</taxon>
        <taxon>Gastropoda</taxon>
        <taxon>Heterobranchia</taxon>
        <taxon>Euthyneura</taxon>
        <taxon>Panpulmonata</taxon>
        <taxon>Hygrophila</taxon>
        <taxon>Lymnaeoidea</taxon>
        <taxon>Planorbidae</taxon>
        <taxon>Biomphalaria</taxon>
    </lineage>
</organism>
<feature type="non-terminal residue" evidence="1">
    <location>
        <position position="1"/>
    </location>
</feature>
<comment type="caution">
    <text evidence="1">The sequence shown here is derived from an EMBL/GenBank/DDBJ whole genome shotgun (WGS) entry which is preliminary data.</text>
</comment>
<sequence length="106" mass="12194">VNDQFSVTSHPMNSVIVKNLMELGFKKELVKSITWKRFSEGKGYFDSEEELVEMILQNQKEGSVIQQFGNIVLSENQRDDNVPVATARQEPDAEENMLLKKKMECK</sequence>
<accession>A0AAD8C0S7</accession>
<keyword evidence="2" id="KW-1185">Reference proteome</keyword>
<evidence type="ECO:0000313" key="1">
    <source>
        <dbReference type="EMBL" id="KAK0063324.1"/>
    </source>
</evidence>
<dbReference type="Proteomes" id="UP001233172">
    <property type="component" value="Unassembled WGS sequence"/>
</dbReference>
<proteinExistence type="predicted"/>
<feature type="non-terminal residue" evidence="1">
    <location>
        <position position="106"/>
    </location>
</feature>
<dbReference type="AlphaFoldDB" id="A0AAD8C0S7"/>
<gene>
    <name evidence="1" type="ORF">Bpfe_006965</name>
</gene>
<reference evidence="1" key="2">
    <citation type="submission" date="2023-04" db="EMBL/GenBank/DDBJ databases">
        <authorList>
            <person name="Bu L."/>
            <person name="Lu L."/>
            <person name="Laidemitt M.R."/>
            <person name="Zhang S.M."/>
            <person name="Mutuku M."/>
            <person name="Mkoji G."/>
            <person name="Steinauer M."/>
            <person name="Loker E.S."/>
        </authorList>
    </citation>
    <scope>NUCLEOTIDE SEQUENCE</scope>
    <source>
        <strain evidence="1">KasaAsao</strain>
        <tissue evidence="1">Whole Snail</tissue>
    </source>
</reference>
<dbReference type="Gene3D" id="1.10.8.10">
    <property type="entry name" value="DNA helicase RuvA subunit, C-terminal domain"/>
    <property type="match status" value="1"/>
</dbReference>
<protein>
    <submittedName>
        <fullName evidence="1">E3 ubiquitin-protein ligase MIB2</fullName>
    </submittedName>
</protein>
<name>A0AAD8C0S7_BIOPF</name>
<evidence type="ECO:0000313" key="2">
    <source>
        <dbReference type="Proteomes" id="UP001233172"/>
    </source>
</evidence>
<reference evidence="1" key="1">
    <citation type="journal article" date="2023" name="PLoS Negl. Trop. Dis.">
        <title>A genome sequence for Biomphalaria pfeifferi, the major vector snail for the human-infecting parasite Schistosoma mansoni.</title>
        <authorList>
            <person name="Bu L."/>
            <person name="Lu L."/>
            <person name="Laidemitt M.R."/>
            <person name="Zhang S.M."/>
            <person name="Mutuku M."/>
            <person name="Mkoji G."/>
            <person name="Steinauer M."/>
            <person name="Loker E.S."/>
        </authorList>
    </citation>
    <scope>NUCLEOTIDE SEQUENCE</scope>
    <source>
        <strain evidence="1">KasaAsao</strain>
    </source>
</reference>
<dbReference type="EMBL" id="JASAOG010000021">
    <property type="protein sequence ID" value="KAK0063324.1"/>
    <property type="molecule type" value="Genomic_DNA"/>
</dbReference>